<evidence type="ECO:0000256" key="3">
    <source>
        <dbReference type="ARBA" id="ARBA00022737"/>
    </source>
</evidence>
<evidence type="ECO:0000256" key="7">
    <source>
        <dbReference type="SAM" id="Phobius"/>
    </source>
</evidence>
<sequence>MFTRQNRRHNWMEEKRGSLMVVATVITTMTFQIAINPPGGVWQSNADSDQDCATGNKTCHAAGTSVFASAANHDLKLGYEIFILLCTVSFSASLTTILSLICGIPLRNKCLAWLLIIFMCISVICTAGAYAICIWLVLNPGNDGTINQITRYYALFWGGLSLLLCLVFFCRFVFWLLKFFFRLFCCCCSCVQDSTQEFIVTN</sequence>
<keyword evidence="3" id="KW-0677">Repeat</keyword>
<evidence type="ECO:0000256" key="1">
    <source>
        <dbReference type="ARBA" id="ARBA00004141"/>
    </source>
</evidence>
<keyword evidence="4 7" id="KW-1133">Transmembrane helix</keyword>
<proteinExistence type="predicted"/>
<dbReference type="OMA" id="FEHESSK"/>
<reference evidence="9 10" key="1">
    <citation type="journal article" date="2012" name="Nat. Biotechnol.">
        <title>Draft genome sequence of pigeonpea (Cajanus cajan), an orphan legume crop of resource-poor farmers.</title>
        <authorList>
            <person name="Varshney R.K."/>
            <person name="Chen W."/>
            <person name="Li Y."/>
            <person name="Bharti A.K."/>
            <person name="Saxena R.K."/>
            <person name="Schlueter J.A."/>
            <person name="Donoghue M.T."/>
            <person name="Azam S."/>
            <person name="Fan G."/>
            <person name="Whaley A.M."/>
            <person name="Farmer A.D."/>
            <person name="Sheridan J."/>
            <person name="Iwata A."/>
            <person name="Tuteja R."/>
            <person name="Penmetsa R.V."/>
            <person name="Wu W."/>
            <person name="Upadhyaya H.D."/>
            <person name="Yang S.P."/>
            <person name="Shah T."/>
            <person name="Saxena K.B."/>
            <person name="Michael T."/>
            <person name="McCombie W.R."/>
            <person name="Yang B."/>
            <person name="Zhang G."/>
            <person name="Yang H."/>
            <person name="Wang J."/>
            <person name="Spillane C."/>
            <person name="Cook D.R."/>
            <person name="May G.D."/>
            <person name="Xu X."/>
            <person name="Jackson S.A."/>
        </authorList>
    </citation>
    <scope>NUCLEOTIDE SEQUENCE [LARGE SCALE GENOMIC DNA]</scope>
    <source>
        <strain evidence="10">cv. Asha</strain>
    </source>
</reference>
<evidence type="ECO:0000256" key="4">
    <source>
        <dbReference type="ARBA" id="ARBA00022989"/>
    </source>
</evidence>
<comment type="subcellular location">
    <subcellularLocation>
        <location evidence="1">Membrane</location>
        <topology evidence="1">Multi-pass membrane protein</topology>
    </subcellularLocation>
</comment>
<evidence type="ECO:0000256" key="6">
    <source>
        <dbReference type="ARBA" id="ARBA00023136"/>
    </source>
</evidence>
<evidence type="ECO:0000313" key="10">
    <source>
        <dbReference type="Proteomes" id="UP000075243"/>
    </source>
</evidence>
<protein>
    <recommendedName>
        <fullName evidence="8">PGG domain-containing protein</fullName>
    </recommendedName>
</protein>
<dbReference type="InterPro" id="IPR026961">
    <property type="entry name" value="PGG_dom"/>
</dbReference>
<feature type="transmembrane region" description="Helical" evidence="7">
    <location>
        <begin position="17"/>
        <end position="35"/>
    </location>
</feature>
<dbReference type="PANTHER" id="PTHR24186">
    <property type="entry name" value="PROTEIN PHOSPHATASE 1 REGULATORY SUBUNIT"/>
    <property type="match status" value="1"/>
</dbReference>
<dbReference type="Gramene" id="C.cajan_17710.t">
    <property type="protein sequence ID" value="C.cajan_17710.t.cds1"/>
    <property type="gene ID" value="C.cajan_17710"/>
</dbReference>
<dbReference type="EMBL" id="CM003609">
    <property type="protein sequence ID" value="KYP63654.1"/>
    <property type="molecule type" value="Genomic_DNA"/>
</dbReference>
<feature type="transmembrane region" description="Helical" evidence="7">
    <location>
        <begin position="81"/>
        <end position="104"/>
    </location>
</feature>
<organism evidence="9 10">
    <name type="scientific">Cajanus cajan</name>
    <name type="common">Pigeon pea</name>
    <name type="synonym">Cajanus indicus</name>
    <dbReference type="NCBI Taxonomy" id="3821"/>
    <lineage>
        <taxon>Eukaryota</taxon>
        <taxon>Viridiplantae</taxon>
        <taxon>Streptophyta</taxon>
        <taxon>Embryophyta</taxon>
        <taxon>Tracheophyta</taxon>
        <taxon>Spermatophyta</taxon>
        <taxon>Magnoliopsida</taxon>
        <taxon>eudicotyledons</taxon>
        <taxon>Gunneridae</taxon>
        <taxon>Pentapetalae</taxon>
        <taxon>rosids</taxon>
        <taxon>fabids</taxon>
        <taxon>Fabales</taxon>
        <taxon>Fabaceae</taxon>
        <taxon>Papilionoideae</taxon>
        <taxon>50 kb inversion clade</taxon>
        <taxon>NPAAA clade</taxon>
        <taxon>indigoferoid/millettioid clade</taxon>
        <taxon>Phaseoleae</taxon>
        <taxon>Cajanus</taxon>
    </lineage>
</organism>
<feature type="transmembrane region" description="Helical" evidence="7">
    <location>
        <begin position="111"/>
        <end position="138"/>
    </location>
</feature>
<evidence type="ECO:0000256" key="5">
    <source>
        <dbReference type="ARBA" id="ARBA00023043"/>
    </source>
</evidence>
<name>A0A151T9H3_CAJCA</name>
<evidence type="ECO:0000259" key="8">
    <source>
        <dbReference type="Pfam" id="PF13962"/>
    </source>
</evidence>
<dbReference type="PANTHER" id="PTHR24186:SF37">
    <property type="entry name" value="PGG DOMAIN-CONTAINING PROTEIN"/>
    <property type="match status" value="1"/>
</dbReference>
<dbReference type="Pfam" id="PF13962">
    <property type="entry name" value="PGG"/>
    <property type="match status" value="1"/>
</dbReference>
<evidence type="ECO:0000256" key="2">
    <source>
        <dbReference type="ARBA" id="ARBA00022692"/>
    </source>
</evidence>
<feature type="domain" description="PGG" evidence="8">
    <location>
        <begin position="10"/>
        <end position="137"/>
    </location>
</feature>
<keyword evidence="6 7" id="KW-0472">Membrane</keyword>
<dbReference type="AlphaFoldDB" id="A0A151T9H3"/>
<keyword evidence="10" id="KW-1185">Reference proteome</keyword>
<gene>
    <name evidence="9" type="ORF">KK1_018233</name>
</gene>
<evidence type="ECO:0000313" key="9">
    <source>
        <dbReference type="EMBL" id="KYP63654.1"/>
    </source>
</evidence>
<dbReference type="Proteomes" id="UP000075243">
    <property type="component" value="Chromosome 7"/>
</dbReference>
<keyword evidence="2 7" id="KW-0812">Transmembrane</keyword>
<dbReference type="STRING" id="3821.A0A151T9H3"/>
<keyword evidence="5" id="KW-0040">ANK repeat</keyword>
<feature type="transmembrane region" description="Helical" evidence="7">
    <location>
        <begin position="150"/>
        <end position="174"/>
    </location>
</feature>
<accession>A0A151T9H3</accession>
<dbReference type="GO" id="GO:0005886">
    <property type="term" value="C:plasma membrane"/>
    <property type="evidence" value="ECO:0007669"/>
    <property type="project" value="TreeGrafter"/>
</dbReference>